<dbReference type="InterPro" id="IPR042099">
    <property type="entry name" value="ANL_N_sf"/>
</dbReference>
<dbReference type="InterPro" id="IPR000873">
    <property type="entry name" value="AMP-dep_synth/lig_dom"/>
</dbReference>
<dbReference type="CDD" id="cd05936">
    <property type="entry name" value="FC-FACS_FadD_like"/>
    <property type="match status" value="1"/>
</dbReference>
<sequence>METTEKFWLKSYPEGMPAEIDVTQYQSLVQLLEEAFKKFSARNAYACMGKYLTYGKLDLMSQKVGAWLQQQGLKKGARVAIMMPNVLQYPVVMAAILRAGYVVVNVNPLYTPRELEHQLKDSGAEAIFILENFATTLEHVIQKTQVKHVVVASMGDMLGLKGLLVNFVVRNVKKMVPAFSLPNAKRFNQVLSEADSLSLKAVEIHRDDVAFLQYTGGTTGVSKGATLLHRNVVANVLQNDAWLTPSMSGHKDDARIIVCALPLYHIFALTVCSLLGTRIGAMNLLIPNPRDIPGFIKELKNYKVNIFPAVNTLYNGLLNNPEFAKLDFSGYEICSGGGMAVQKAVADKWLKITGCAIAEGYGLSETSPVATANLPDTKEFSGTIGLPIPSTEIAILDDDGNRLPLGHAGEIAIRGPQVMAGYWNMPEETAKVMTPDGFFKSGDVGIMDFRGYTTIVDRKKDMILVSGFNVYPNEIEGVVALHPGVLECACIGVPDANSGEAVKLFVVRKDPSLTVDQLMDYCKEQFTAYKKPKYIEFRLELPKTNVGKILRRELRDEKKPA</sequence>
<keyword evidence="11" id="KW-1185">Reference proteome</keyword>
<dbReference type="EMBL" id="JACOFT010000003">
    <property type="protein sequence ID" value="MBC3811496.1"/>
    <property type="molecule type" value="Genomic_DNA"/>
</dbReference>
<evidence type="ECO:0000259" key="9">
    <source>
        <dbReference type="Pfam" id="PF13193"/>
    </source>
</evidence>
<evidence type="ECO:0000256" key="2">
    <source>
        <dbReference type="ARBA" id="ARBA00005005"/>
    </source>
</evidence>
<keyword evidence="3 10" id="KW-0436">Ligase</keyword>
<dbReference type="PANTHER" id="PTHR43767:SF8">
    <property type="entry name" value="LONG-CHAIN-FATTY-ACID--COA LIGASE"/>
    <property type="match status" value="1"/>
</dbReference>
<name>A0ABR6XF63_9BURK</name>
<dbReference type="Gene3D" id="3.30.300.30">
    <property type="match status" value="1"/>
</dbReference>
<gene>
    <name evidence="10" type="ORF">H8K26_08605</name>
</gene>
<dbReference type="InterPro" id="IPR020845">
    <property type="entry name" value="AMP-binding_CS"/>
</dbReference>
<evidence type="ECO:0000256" key="1">
    <source>
        <dbReference type="ARBA" id="ARBA00004170"/>
    </source>
</evidence>
<dbReference type="GO" id="GO:0004467">
    <property type="term" value="F:long-chain fatty acid-CoA ligase activity"/>
    <property type="evidence" value="ECO:0007669"/>
    <property type="project" value="UniProtKB-EC"/>
</dbReference>
<dbReference type="Pfam" id="PF00501">
    <property type="entry name" value="AMP-binding"/>
    <property type="match status" value="1"/>
</dbReference>
<reference evidence="10 11" key="1">
    <citation type="submission" date="2020-08" db="EMBL/GenBank/DDBJ databases">
        <title>Novel species isolated from subtropical streams in China.</title>
        <authorList>
            <person name="Lu H."/>
        </authorList>
    </citation>
    <scope>NUCLEOTIDE SEQUENCE [LARGE SCALE GENOMIC DNA]</scope>
    <source>
        <strain evidence="10 11">CCTCC AB 2015119</strain>
    </source>
</reference>
<dbReference type="Gene3D" id="3.40.50.12780">
    <property type="entry name" value="N-terminal domain of ligase-like"/>
    <property type="match status" value="1"/>
</dbReference>
<dbReference type="SUPFAM" id="SSF56801">
    <property type="entry name" value="Acetyl-CoA synthetase-like"/>
    <property type="match status" value="1"/>
</dbReference>
<feature type="domain" description="AMP-binding enzyme C-terminal" evidence="9">
    <location>
        <begin position="474"/>
        <end position="548"/>
    </location>
</feature>
<dbReference type="InterPro" id="IPR050237">
    <property type="entry name" value="ATP-dep_AMP-bd_enzyme"/>
</dbReference>
<evidence type="ECO:0000256" key="6">
    <source>
        <dbReference type="ARBA" id="ARBA00039545"/>
    </source>
</evidence>
<dbReference type="PROSITE" id="PS00455">
    <property type="entry name" value="AMP_BINDING"/>
    <property type="match status" value="1"/>
</dbReference>
<comment type="caution">
    <text evidence="10">The sequence shown here is derived from an EMBL/GenBank/DDBJ whole genome shotgun (WGS) entry which is preliminary data.</text>
</comment>
<evidence type="ECO:0000313" key="10">
    <source>
        <dbReference type="EMBL" id="MBC3811496.1"/>
    </source>
</evidence>
<feature type="domain" description="AMP-dependent synthetase/ligase" evidence="8">
    <location>
        <begin position="33"/>
        <end position="423"/>
    </location>
</feature>
<evidence type="ECO:0000256" key="4">
    <source>
        <dbReference type="ARBA" id="ARBA00023136"/>
    </source>
</evidence>
<evidence type="ECO:0000256" key="7">
    <source>
        <dbReference type="ARBA" id="ARBA00042773"/>
    </source>
</evidence>
<organism evidence="10 11">
    <name type="scientific">Undibacterium aquatile</name>
    <dbReference type="NCBI Taxonomy" id="1537398"/>
    <lineage>
        <taxon>Bacteria</taxon>
        <taxon>Pseudomonadati</taxon>
        <taxon>Pseudomonadota</taxon>
        <taxon>Betaproteobacteria</taxon>
        <taxon>Burkholderiales</taxon>
        <taxon>Oxalobacteraceae</taxon>
        <taxon>Undibacterium</taxon>
    </lineage>
</organism>
<keyword evidence="4" id="KW-0472">Membrane</keyword>
<dbReference type="RefSeq" id="WP_190478882.1">
    <property type="nucleotide sequence ID" value="NZ_JACOFT010000003.1"/>
</dbReference>
<dbReference type="InterPro" id="IPR025110">
    <property type="entry name" value="AMP-bd_C"/>
</dbReference>
<dbReference type="NCBIfam" id="NF005463">
    <property type="entry name" value="PRK07059.1"/>
    <property type="match status" value="1"/>
</dbReference>
<dbReference type="EC" id="6.2.1.3" evidence="5"/>
<dbReference type="Proteomes" id="UP000637632">
    <property type="component" value="Unassembled WGS sequence"/>
</dbReference>
<evidence type="ECO:0000313" key="11">
    <source>
        <dbReference type="Proteomes" id="UP000637632"/>
    </source>
</evidence>
<evidence type="ECO:0000256" key="3">
    <source>
        <dbReference type="ARBA" id="ARBA00022598"/>
    </source>
</evidence>
<dbReference type="InterPro" id="IPR045851">
    <property type="entry name" value="AMP-bd_C_sf"/>
</dbReference>
<accession>A0ABR6XF63</accession>
<dbReference type="PANTHER" id="PTHR43767">
    <property type="entry name" value="LONG-CHAIN-FATTY-ACID--COA LIGASE"/>
    <property type="match status" value="1"/>
</dbReference>
<comment type="pathway">
    <text evidence="2">Lipid metabolism; fatty acid beta-oxidation.</text>
</comment>
<dbReference type="Pfam" id="PF13193">
    <property type="entry name" value="AMP-binding_C"/>
    <property type="match status" value="1"/>
</dbReference>
<evidence type="ECO:0000259" key="8">
    <source>
        <dbReference type="Pfam" id="PF00501"/>
    </source>
</evidence>
<proteinExistence type="predicted"/>
<comment type="subcellular location">
    <subcellularLocation>
        <location evidence="1">Membrane</location>
        <topology evidence="1">Peripheral membrane protein</topology>
    </subcellularLocation>
</comment>
<protein>
    <recommendedName>
        <fullName evidence="6">Long-chain-fatty-acid--CoA ligase</fullName>
        <ecNumber evidence="5">6.2.1.3</ecNumber>
    </recommendedName>
    <alternativeName>
        <fullName evidence="7">Long-chain acyl-CoA synthetase</fullName>
    </alternativeName>
</protein>
<evidence type="ECO:0000256" key="5">
    <source>
        <dbReference type="ARBA" id="ARBA00026121"/>
    </source>
</evidence>